<comment type="caution">
    <text evidence="1">The sequence shown here is derived from an EMBL/GenBank/DDBJ whole genome shotgun (WGS) entry which is preliminary data.</text>
</comment>
<organism evidence="1 2">
    <name type="scientific">Eumeta variegata</name>
    <name type="common">Bagworm moth</name>
    <name type="synonym">Eumeta japonica</name>
    <dbReference type="NCBI Taxonomy" id="151549"/>
    <lineage>
        <taxon>Eukaryota</taxon>
        <taxon>Metazoa</taxon>
        <taxon>Ecdysozoa</taxon>
        <taxon>Arthropoda</taxon>
        <taxon>Hexapoda</taxon>
        <taxon>Insecta</taxon>
        <taxon>Pterygota</taxon>
        <taxon>Neoptera</taxon>
        <taxon>Endopterygota</taxon>
        <taxon>Lepidoptera</taxon>
        <taxon>Glossata</taxon>
        <taxon>Ditrysia</taxon>
        <taxon>Tineoidea</taxon>
        <taxon>Psychidae</taxon>
        <taxon>Oiketicinae</taxon>
        <taxon>Eumeta</taxon>
    </lineage>
</organism>
<gene>
    <name evidence="1" type="ORF">EVAR_83035_1</name>
</gene>
<protein>
    <submittedName>
        <fullName evidence="1">Uncharacterized protein</fullName>
    </submittedName>
</protein>
<proteinExistence type="predicted"/>
<evidence type="ECO:0000313" key="2">
    <source>
        <dbReference type="Proteomes" id="UP000299102"/>
    </source>
</evidence>
<dbReference type="Proteomes" id="UP000299102">
    <property type="component" value="Unassembled WGS sequence"/>
</dbReference>
<reference evidence="1 2" key="1">
    <citation type="journal article" date="2019" name="Commun. Biol.">
        <title>The bagworm genome reveals a unique fibroin gene that provides high tensile strength.</title>
        <authorList>
            <person name="Kono N."/>
            <person name="Nakamura H."/>
            <person name="Ohtoshi R."/>
            <person name="Tomita M."/>
            <person name="Numata K."/>
            <person name="Arakawa K."/>
        </authorList>
    </citation>
    <scope>NUCLEOTIDE SEQUENCE [LARGE SCALE GENOMIC DNA]</scope>
</reference>
<dbReference type="EMBL" id="BGZK01000373">
    <property type="protein sequence ID" value="GBP39900.1"/>
    <property type="molecule type" value="Genomic_DNA"/>
</dbReference>
<sequence>MPPERAVVLSFLASQTQHGELKPVWVFTVRIPHFLETWVVLQQARPREVTRNFRNHLCVKFTEASPRNLRELSDAYYARSWTRGIFYIYV</sequence>
<name>A0A4C1VMZ7_EUMVA</name>
<keyword evidence="2" id="KW-1185">Reference proteome</keyword>
<dbReference type="AlphaFoldDB" id="A0A4C1VMZ7"/>
<evidence type="ECO:0000313" key="1">
    <source>
        <dbReference type="EMBL" id="GBP39900.1"/>
    </source>
</evidence>
<accession>A0A4C1VMZ7</accession>